<evidence type="ECO:0000256" key="8">
    <source>
        <dbReference type="SAM" id="Phobius"/>
    </source>
</evidence>
<comment type="caution">
    <text evidence="9">The sequence shown here is derived from an EMBL/GenBank/DDBJ whole genome shotgun (WGS) entry which is preliminary data.</text>
</comment>
<keyword evidence="5 8" id="KW-1133">Transmembrane helix</keyword>
<name>A0ABT2USR0_9BACL</name>
<dbReference type="Pfam" id="PF03062">
    <property type="entry name" value="MBOAT"/>
    <property type="match status" value="1"/>
</dbReference>
<feature type="transmembrane region" description="Helical" evidence="8">
    <location>
        <begin position="328"/>
        <end position="345"/>
    </location>
</feature>
<evidence type="ECO:0000256" key="4">
    <source>
        <dbReference type="ARBA" id="ARBA00022692"/>
    </source>
</evidence>
<evidence type="ECO:0000256" key="1">
    <source>
        <dbReference type="ARBA" id="ARBA00004651"/>
    </source>
</evidence>
<evidence type="ECO:0000256" key="7">
    <source>
        <dbReference type="PIRNR" id="PIRNR016636"/>
    </source>
</evidence>
<feature type="transmembrane region" description="Helical" evidence="8">
    <location>
        <begin position="120"/>
        <end position="138"/>
    </location>
</feature>
<dbReference type="RefSeq" id="WP_262688401.1">
    <property type="nucleotide sequence ID" value="NZ_JAOQIO010000123.1"/>
</dbReference>
<feature type="transmembrane region" description="Helical" evidence="8">
    <location>
        <begin position="81"/>
        <end position="100"/>
    </location>
</feature>
<feature type="transmembrane region" description="Helical" evidence="8">
    <location>
        <begin position="410"/>
        <end position="429"/>
    </location>
</feature>
<dbReference type="InterPro" id="IPR028362">
    <property type="entry name" value="AlgI"/>
</dbReference>
<gene>
    <name evidence="9" type="ORF">OB236_36585</name>
</gene>
<keyword evidence="7" id="KW-0808">Transferase</keyword>
<evidence type="ECO:0000256" key="5">
    <source>
        <dbReference type="ARBA" id="ARBA00022989"/>
    </source>
</evidence>
<sequence>MVFSSIIFIFGFLPIVLLLYYVCNKEYRNIYLAIVSFLFYSFGGPKYLIIMCISILINYSLSLLINYITNVKEELKRNRRLVLFLIVFLNLLLLFYFKYFDFTLHTINGIFNTSIPIKNIILPIGISFYTFQGLSYSLDVYMGKIKVQKNIINLAINFSFFPHLIAGPIVRFKDVNDQIYHRECTSDKFVEGIHRFIIGLAKKVIIADNMAYVTDQIFGLEPSNLTAPIAWLGIICYTLQIYFDFSGYSDMAIGLGKMFGFEFLENFNYPYISKSITEFWRRWHISLSSWFRDYLYIPLGGNRKGNVYFNLIVVFFVTGLWHGASWNFIVWGLYYGVFLIFERIFKQFNINIKIPAPIKWFYTIIVVIIGWVFFRSPDLTYAIGYLKVMFGLGQATLSNINILWYMQPEYLFIFLLGVIFSFPIKNKLLSFDFIKNKKTRFVIYNFSLFCLFIIAIVYVMSSTYSPFIYFRF</sequence>
<feature type="transmembrane region" description="Helical" evidence="8">
    <location>
        <begin position="225"/>
        <end position="243"/>
    </location>
</feature>
<keyword evidence="4 8" id="KW-0812">Transmembrane</keyword>
<organism evidence="9 10">
    <name type="scientific">Paenibacillus baimaensis</name>
    <dbReference type="NCBI Taxonomy" id="2982185"/>
    <lineage>
        <taxon>Bacteria</taxon>
        <taxon>Bacillati</taxon>
        <taxon>Bacillota</taxon>
        <taxon>Bacilli</taxon>
        <taxon>Bacillales</taxon>
        <taxon>Paenibacillaceae</taxon>
        <taxon>Paenibacillus</taxon>
    </lineage>
</organism>
<feature type="transmembrane region" description="Helical" evidence="8">
    <location>
        <begin position="27"/>
        <end position="42"/>
    </location>
</feature>
<keyword evidence="6 7" id="KW-0472">Membrane</keyword>
<feature type="transmembrane region" description="Helical" evidence="8">
    <location>
        <begin position="441"/>
        <end position="461"/>
    </location>
</feature>
<feature type="transmembrane region" description="Helical" evidence="8">
    <location>
        <begin position="48"/>
        <end position="69"/>
    </location>
</feature>
<keyword evidence="7" id="KW-0012">Acyltransferase</keyword>
<evidence type="ECO:0000313" key="10">
    <source>
        <dbReference type="Proteomes" id="UP001652445"/>
    </source>
</evidence>
<dbReference type="EMBL" id="JAOQIO010000123">
    <property type="protein sequence ID" value="MCU6797655.1"/>
    <property type="molecule type" value="Genomic_DNA"/>
</dbReference>
<dbReference type="InterPro" id="IPR024194">
    <property type="entry name" value="Ac/AlaTfrase_AlgI/DltB"/>
</dbReference>
<feature type="transmembrane region" description="Helical" evidence="8">
    <location>
        <begin position="357"/>
        <end position="374"/>
    </location>
</feature>
<evidence type="ECO:0000313" key="9">
    <source>
        <dbReference type="EMBL" id="MCU6797655.1"/>
    </source>
</evidence>
<proteinExistence type="inferred from homology"/>
<evidence type="ECO:0000256" key="2">
    <source>
        <dbReference type="ARBA" id="ARBA00010323"/>
    </source>
</evidence>
<dbReference type="Proteomes" id="UP001652445">
    <property type="component" value="Unassembled WGS sequence"/>
</dbReference>
<reference evidence="9 10" key="1">
    <citation type="submission" date="2022-09" db="EMBL/GenBank/DDBJ databases">
        <authorList>
            <person name="Han X.L."/>
            <person name="Wang Q."/>
            <person name="Lu T."/>
        </authorList>
    </citation>
    <scope>NUCLEOTIDE SEQUENCE [LARGE SCALE GENOMIC DNA]</scope>
    <source>
        <strain evidence="9 10">WQ 127069</strain>
    </source>
</reference>
<feature type="transmembrane region" description="Helical" evidence="8">
    <location>
        <begin position="6"/>
        <end position="22"/>
    </location>
</feature>
<dbReference type="PIRSF" id="PIRSF016636">
    <property type="entry name" value="AlgI_DltB"/>
    <property type="match status" value="1"/>
</dbReference>
<keyword evidence="10" id="KW-1185">Reference proteome</keyword>
<protein>
    <submittedName>
        <fullName evidence="9">MBOAT family protein</fullName>
    </submittedName>
</protein>
<feature type="transmembrane region" description="Helical" evidence="8">
    <location>
        <begin position="305"/>
        <end position="322"/>
    </location>
</feature>
<evidence type="ECO:0000256" key="3">
    <source>
        <dbReference type="ARBA" id="ARBA00022475"/>
    </source>
</evidence>
<evidence type="ECO:0000256" key="6">
    <source>
        <dbReference type="ARBA" id="ARBA00023136"/>
    </source>
</evidence>
<feature type="transmembrane region" description="Helical" evidence="8">
    <location>
        <begin position="150"/>
        <end position="170"/>
    </location>
</feature>
<dbReference type="PIRSF" id="PIRSF500217">
    <property type="entry name" value="AlgI"/>
    <property type="match status" value="1"/>
</dbReference>
<accession>A0ABT2USR0</accession>
<dbReference type="InterPro" id="IPR004299">
    <property type="entry name" value="MBOAT_fam"/>
</dbReference>
<dbReference type="InterPro" id="IPR051085">
    <property type="entry name" value="MB_O-acyltransferase"/>
</dbReference>
<comment type="subcellular location">
    <subcellularLocation>
        <location evidence="1">Cell membrane</location>
        <topology evidence="1">Multi-pass membrane protein</topology>
    </subcellularLocation>
</comment>
<comment type="similarity">
    <text evidence="2 7">Belongs to the membrane-bound acyltransferase family.</text>
</comment>
<keyword evidence="3 7" id="KW-1003">Cell membrane</keyword>
<dbReference type="PANTHER" id="PTHR13285">
    <property type="entry name" value="ACYLTRANSFERASE"/>
    <property type="match status" value="1"/>
</dbReference>
<dbReference type="PANTHER" id="PTHR13285:SF18">
    <property type="entry name" value="PROTEIN-CYSTEINE N-PALMITOYLTRANSFERASE RASP"/>
    <property type="match status" value="1"/>
</dbReference>